<dbReference type="Proteomes" id="UP000593567">
    <property type="component" value="Unassembled WGS sequence"/>
</dbReference>
<protein>
    <submittedName>
        <fullName evidence="2">Uncharacterized protein</fullName>
    </submittedName>
</protein>
<organism evidence="2 3">
    <name type="scientific">Bugula neritina</name>
    <name type="common">Brown bryozoan</name>
    <name type="synonym">Sertularia neritina</name>
    <dbReference type="NCBI Taxonomy" id="10212"/>
    <lineage>
        <taxon>Eukaryota</taxon>
        <taxon>Metazoa</taxon>
        <taxon>Spiralia</taxon>
        <taxon>Lophotrochozoa</taxon>
        <taxon>Bryozoa</taxon>
        <taxon>Gymnolaemata</taxon>
        <taxon>Cheilostomatida</taxon>
        <taxon>Flustrina</taxon>
        <taxon>Buguloidea</taxon>
        <taxon>Bugulidae</taxon>
        <taxon>Bugula</taxon>
    </lineage>
</organism>
<evidence type="ECO:0000313" key="2">
    <source>
        <dbReference type="EMBL" id="KAF6028212.1"/>
    </source>
</evidence>
<accession>A0A7J7JPE4</accession>
<reference evidence="2" key="1">
    <citation type="submission" date="2020-06" db="EMBL/GenBank/DDBJ databases">
        <title>Draft genome of Bugula neritina, a colonial animal packing powerful symbionts and potential medicines.</title>
        <authorList>
            <person name="Rayko M."/>
        </authorList>
    </citation>
    <scope>NUCLEOTIDE SEQUENCE [LARGE SCALE GENOMIC DNA]</scope>
    <source>
        <strain evidence="2">Kwan_BN1</strain>
    </source>
</reference>
<comment type="caution">
    <text evidence="2">The sequence shown here is derived from an EMBL/GenBank/DDBJ whole genome shotgun (WGS) entry which is preliminary data.</text>
</comment>
<evidence type="ECO:0000256" key="1">
    <source>
        <dbReference type="SAM" id="MobiDB-lite"/>
    </source>
</evidence>
<feature type="region of interest" description="Disordered" evidence="1">
    <location>
        <begin position="91"/>
        <end position="184"/>
    </location>
</feature>
<feature type="compositionally biased region" description="Basic residues" evidence="1">
    <location>
        <begin position="150"/>
        <end position="160"/>
    </location>
</feature>
<evidence type="ECO:0000313" key="3">
    <source>
        <dbReference type="Proteomes" id="UP000593567"/>
    </source>
</evidence>
<proteinExistence type="predicted"/>
<feature type="compositionally biased region" description="Basic residues" evidence="1">
    <location>
        <begin position="125"/>
        <end position="137"/>
    </location>
</feature>
<dbReference type="EMBL" id="VXIV02001976">
    <property type="protein sequence ID" value="KAF6028212.1"/>
    <property type="molecule type" value="Genomic_DNA"/>
</dbReference>
<gene>
    <name evidence="2" type="ORF">EB796_013481</name>
</gene>
<dbReference type="AlphaFoldDB" id="A0A7J7JPE4"/>
<feature type="compositionally biased region" description="Basic and acidic residues" evidence="1">
    <location>
        <begin position="110"/>
        <end position="123"/>
    </location>
</feature>
<name>A0A7J7JPE4_BUGNE</name>
<sequence>MVLFNAIANSNCSFRQYKVKQKDGYFRKHLKCTKESTFNRSYCYSGSIAVDRIMEIERYYDAFPALGASPSSQYSGRMSLSACATGRPVEHKDYTRAPNGNHHMSLTFKSKQDGKENGGDSLKHGSPKPSRKVKNFHSHRESGSNNNYKKSSKAPNKSRKQIITSKHAIGDSSPPKIRRILSKESKPWKMLKDVEEDSKREAMLPIAAEVVTKVEEDNIVPQDEIERMLNPVTTEPSVINAARSIWQDGEDGESQGCGAVSNLWQFDSDSTELIEAISVVRDGEDESSDFDMIEQSLASIKFCENIPTGCKDSKSMQFYEDNPFSYLIQHTSVSSAQTNIDPQPVSYTCKHCHESYEIVLDVESEKMSKSQPSTGILSLTDSRLNFDWCKYHPPPWLYPDFQAQDKTDNQLEKKTGCDCEFCRHQIWNSTCQWCATPL</sequence>
<keyword evidence="3" id="KW-1185">Reference proteome</keyword>